<protein>
    <recommendedName>
        <fullName evidence="4">SXP/RAL-2 family protein Ani s 5-like cation-binding domain-containing protein</fullName>
    </recommendedName>
</protein>
<evidence type="ECO:0000256" key="1">
    <source>
        <dbReference type="SAM" id="SignalP"/>
    </source>
</evidence>
<organism evidence="2 3">
    <name type="scientific">Caenorhabditis nigoni</name>
    <dbReference type="NCBI Taxonomy" id="1611254"/>
    <lineage>
        <taxon>Eukaryota</taxon>
        <taxon>Metazoa</taxon>
        <taxon>Ecdysozoa</taxon>
        <taxon>Nematoda</taxon>
        <taxon>Chromadorea</taxon>
        <taxon>Rhabditida</taxon>
        <taxon>Rhabditina</taxon>
        <taxon>Rhabditomorpha</taxon>
        <taxon>Rhabditoidea</taxon>
        <taxon>Rhabditidae</taxon>
        <taxon>Peloderinae</taxon>
        <taxon>Caenorhabditis</taxon>
    </lineage>
</organism>
<dbReference type="Pfam" id="PF14747">
    <property type="entry name" value="DUF4473"/>
    <property type="match status" value="1"/>
</dbReference>
<dbReference type="PANTHER" id="PTHR33272:SF9">
    <property type="entry name" value="DUF148 DOMAIN-CONTAINING PROTEIN"/>
    <property type="match status" value="1"/>
</dbReference>
<dbReference type="InterPro" id="IPR027913">
    <property type="entry name" value="DUF4473"/>
</dbReference>
<name>A0A2G5UDN1_9PELO</name>
<accession>A0A2G5UDN1</accession>
<reference evidence="3" key="1">
    <citation type="submission" date="2017-10" db="EMBL/GenBank/DDBJ databases">
        <title>Rapid genome shrinkage in a self-fertile nematode reveals novel sperm competition proteins.</title>
        <authorList>
            <person name="Yin D."/>
            <person name="Schwarz E.M."/>
            <person name="Thomas C.G."/>
            <person name="Felde R.L."/>
            <person name="Korf I.F."/>
            <person name="Cutter A.D."/>
            <person name="Schartner C.M."/>
            <person name="Ralston E.J."/>
            <person name="Meyer B.J."/>
            <person name="Haag E.S."/>
        </authorList>
    </citation>
    <scope>NUCLEOTIDE SEQUENCE [LARGE SCALE GENOMIC DNA]</scope>
    <source>
        <strain evidence="3">JU1422</strain>
    </source>
</reference>
<evidence type="ECO:0000313" key="2">
    <source>
        <dbReference type="EMBL" id="PIC37573.1"/>
    </source>
</evidence>
<dbReference type="AlphaFoldDB" id="A0A2G5UDN1"/>
<evidence type="ECO:0000313" key="3">
    <source>
        <dbReference type="Proteomes" id="UP000230233"/>
    </source>
</evidence>
<gene>
    <name evidence="2" type="primary">Cnig_chr_IV.g16156</name>
    <name evidence="2" type="ORF">B9Z55_016156</name>
</gene>
<dbReference type="EMBL" id="PDUG01000004">
    <property type="protein sequence ID" value="PIC37573.1"/>
    <property type="molecule type" value="Genomic_DNA"/>
</dbReference>
<dbReference type="Proteomes" id="UP000230233">
    <property type="component" value="Chromosome IV"/>
</dbReference>
<feature type="signal peptide" evidence="1">
    <location>
        <begin position="1"/>
        <end position="18"/>
    </location>
</feature>
<proteinExistence type="predicted"/>
<sequence>MFKQILLLSAVLFVICYANRPYPEDPKQALADLQAAGIDKKYAEKLVAIEHKINEATAKANGNVEKLKKIQEKYKKSHARIEKIMPKEQLEKWKKFLA</sequence>
<keyword evidence="1" id="KW-0732">Signal</keyword>
<feature type="chain" id="PRO_5013707386" description="SXP/RAL-2 family protein Ani s 5-like cation-binding domain-containing protein" evidence="1">
    <location>
        <begin position="19"/>
        <end position="98"/>
    </location>
</feature>
<keyword evidence="3" id="KW-1185">Reference proteome</keyword>
<comment type="caution">
    <text evidence="2">The sequence shown here is derived from an EMBL/GenBank/DDBJ whole genome shotgun (WGS) entry which is preliminary data.</text>
</comment>
<dbReference type="PANTHER" id="PTHR33272">
    <property type="entry name" value="PROTEIN CBG22877-RELATED"/>
    <property type="match status" value="1"/>
</dbReference>
<evidence type="ECO:0008006" key="4">
    <source>
        <dbReference type="Google" id="ProtNLM"/>
    </source>
</evidence>
<dbReference type="OrthoDB" id="10299079at2759"/>